<dbReference type="AlphaFoldDB" id="A0A166GRU5"/>
<evidence type="ECO:0000313" key="1">
    <source>
        <dbReference type="EMBL" id="KZP18104.1"/>
    </source>
</evidence>
<reference evidence="1 2" key="1">
    <citation type="journal article" date="2016" name="Mol. Biol. Evol.">
        <title>Comparative Genomics of Early-Diverging Mushroom-Forming Fungi Provides Insights into the Origins of Lignocellulose Decay Capabilities.</title>
        <authorList>
            <person name="Nagy L.G."/>
            <person name="Riley R."/>
            <person name="Tritt A."/>
            <person name="Adam C."/>
            <person name="Daum C."/>
            <person name="Floudas D."/>
            <person name="Sun H."/>
            <person name="Yadav J.S."/>
            <person name="Pangilinan J."/>
            <person name="Larsson K.H."/>
            <person name="Matsuura K."/>
            <person name="Barry K."/>
            <person name="Labutti K."/>
            <person name="Kuo R."/>
            <person name="Ohm R.A."/>
            <person name="Bhattacharya S.S."/>
            <person name="Shirouzu T."/>
            <person name="Yoshinaga Y."/>
            <person name="Martin F.M."/>
            <person name="Grigoriev I.V."/>
            <person name="Hibbett D.S."/>
        </authorList>
    </citation>
    <scope>NUCLEOTIDE SEQUENCE [LARGE SCALE GENOMIC DNA]</scope>
    <source>
        <strain evidence="1 2">CBS 109695</strain>
    </source>
</reference>
<organism evidence="1 2">
    <name type="scientific">Athelia psychrophila</name>
    <dbReference type="NCBI Taxonomy" id="1759441"/>
    <lineage>
        <taxon>Eukaryota</taxon>
        <taxon>Fungi</taxon>
        <taxon>Dikarya</taxon>
        <taxon>Basidiomycota</taxon>
        <taxon>Agaricomycotina</taxon>
        <taxon>Agaricomycetes</taxon>
        <taxon>Agaricomycetidae</taxon>
        <taxon>Atheliales</taxon>
        <taxon>Atheliaceae</taxon>
        <taxon>Athelia</taxon>
    </lineage>
</organism>
<gene>
    <name evidence="1" type="ORF">FIBSPDRAFT_956657</name>
</gene>
<dbReference type="Proteomes" id="UP000076532">
    <property type="component" value="Unassembled WGS sequence"/>
</dbReference>
<proteinExistence type="predicted"/>
<evidence type="ECO:0000313" key="2">
    <source>
        <dbReference type="Proteomes" id="UP000076532"/>
    </source>
</evidence>
<sequence length="146" mass="16012">MSSVPPLLYTVVASSWNALWPIPRTTPTPIRHTIASPWNALWPTYNSYPDSAHHRIALEQALAHVQLLPRLGAPSLYIPGAPIYALAPRSTPSTIETAILSSWRPGTHTYSGDWLKETITSHRAALHGSTARHVESPQSQSTHSIP</sequence>
<name>A0A166GRU5_9AGAM</name>
<protein>
    <submittedName>
        <fullName evidence="1">Uncharacterized protein</fullName>
    </submittedName>
</protein>
<keyword evidence="2" id="KW-1185">Reference proteome</keyword>
<accession>A0A166GRU5</accession>
<dbReference type="EMBL" id="KV417576">
    <property type="protein sequence ID" value="KZP18104.1"/>
    <property type="molecule type" value="Genomic_DNA"/>
</dbReference>